<dbReference type="RefSeq" id="WP_342829163.1">
    <property type="nucleotide sequence ID" value="NZ_JBANDC010000005.1"/>
</dbReference>
<keyword evidence="4" id="KW-1185">Reference proteome</keyword>
<dbReference type="InterPro" id="IPR029044">
    <property type="entry name" value="Nucleotide-diphossugar_trans"/>
</dbReference>
<dbReference type="PANTHER" id="PTHR31306">
    <property type="entry name" value="ALPHA-1,6-MANNOSYLTRANSFERASE MNN11-RELATED"/>
    <property type="match status" value="1"/>
</dbReference>
<keyword evidence="2 3" id="KW-0808">Transferase</keyword>
<organism evidence="3 4">
    <name type="scientific">Collimonas rhizosphaerae</name>
    <dbReference type="NCBI Taxonomy" id="3126357"/>
    <lineage>
        <taxon>Bacteria</taxon>
        <taxon>Pseudomonadati</taxon>
        <taxon>Pseudomonadota</taxon>
        <taxon>Betaproteobacteria</taxon>
        <taxon>Burkholderiales</taxon>
        <taxon>Oxalobacteraceae</taxon>
        <taxon>Collimonas</taxon>
    </lineage>
</organism>
<dbReference type="GO" id="GO:0016740">
    <property type="term" value="F:transferase activity"/>
    <property type="evidence" value="ECO:0007669"/>
    <property type="project" value="UniProtKB-KW"/>
</dbReference>
<dbReference type="Proteomes" id="UP001495910">
    <property type="component" value="Unassembled WGS sequence"/>
</dbReference>
<dbReference type="Pfam" id="PF05637">
    <property type="entry name" value="Glyco_transf_34"/>
    <property type="match status" value="1"/>
</dbReference>
<dbReference type="InterPro" id="IPR008630">
    <property type="entry name" value="Glyco_trans_34"/>
</dbReference>
<sequence>MALCISVFEHLDPQVLRNHQHYCRLFGYPHRWLETAHIAHPMLRQAYRYHVLLQELRQAADNDWVLLLDCNAAIFHPLAMETLLAGRDALVVKGPSRSASGEPCIVMNNMLALRNTAENRKILHDMIFILHKGLIRDEMGRSELSLLEKFPVLEINAMIGDSYVNVSWCITKWFDARIFMVSLAPLPSADSEPNHDILFDQRMKNLLVRQINGALIDGLPLLKTPAYPALSDELQSSFNPEAKIALVTLYTHHIADYARVSEHNVKRYCDRHGYAYHVYRAIPEPLDSNISGTWVKSWLLSRHIANHDWVIWIDADMLFTNQAKKLEPLLENRDALFAKDIGGWELNAGVMGFRNTGANAELLEKIWQRVTGVDDKSSVYSSQGDQFHTIEVLREAGMLNEQYIVDCLSINTPPQLATSDTLLTHYLGWGEPYRSVYMADDDATSQRSGG</sequence>
<evidence type="ECO:0000313" key="4">
    <source>
        <dbReference type="Proteomes" id="UP001495910"/>
    </source>
</evidence>
<reference evidence="3 4" key="1">
    <citation type="submission" date="2024-02" db="EMBL/GenBank/DDBJ databases">
        <title>Draft genome sequence of Collimonas sp. strain H4R21, an effective mineral-weathering bacterial strain isolated from the beech rhizosphere.</title>
        <authorList>
            <person name="Morin E."/>
            <person name="Uroz S."/>
            <person name="Leveau J.H.J."/>
            <person name="Kumar R."/>
            <person name="Rey M.W."/>
            <person name="Pham J."/>
        </authorList>
    </citation>
    <scope>NUCLEOTIDE SEQUENCE [LARGE SCALE GENOMIC DNA]</scope>
    <source>
        <strain evidence="3 4">H4R21</strain>
    </source>
</reference>
<dbReference type="Gene3D" id="3.90.550.10">
    <property type="entry name" value="Spore Coat Polysaccharide Biosynthesis Protein SpsA, Chain A"/>
    <property type="match status" value="1"/>
</dbReference>
<dbReference type="SUPFAM" id="SSF53448">
    <property type="entry name" value="Nucleotide-diphospho-sugar transferases"/>
    <property type="match status" value="1"/>
</dbReference>
<proteinExistence type="predicted"/>
<evidence type="ECO:0000313" key="3">
    <source>
        <dbReference type="EMBL" id="MEM4987624.1"/>
    </source>
</evidence>
<protein>
    <submittedName>
        <fullName evidence="3">Galactosyl transferase GMA12/MNN10 family protein</fullName>
    </submittedName>
</protein>
<keyword evidence="1" id="KW-0328">Glycosyltransferase</keyword>
<evidence type="ECO:0000256" key="1">
    <source>
        <dbReference type="ARBA" id="ARBA00022676"/>
    </source>
</evidence>
<dbReference type="PANTHER" id="PTHR31306:SF4">
    <property type="entry name" value="ALPHA-1,2-GALACTOSYLTRANSFERASE"/>
    <property type="match status" value="1"/>
</dbReference>
<comment type="caution">
    <text evidence="3">The sequence shown here is derived from an EMBL/GenBank/DDBJ whole genome shotgun (WGS) entry which is preliminary data.</text>
</comment>
<dbReference type="EMBL" id="JBANDC010000005">
    <property type="protein sequence ID" value="MEM4987624.1"/>
    <property type="molecule type" value="Genomic_DNA"/>
</dbReference>
<evidence type="ECO:0000256" key="2">
    <source>
        <dbReference type="ARBA" id="ARBA00022679"/>
    </source>
</evidence>
<gene>
    <name evidence="3" type="ORF">V8G57_09520</name>
</gene>
<name>A0ABU9PUD0_9BURK</name>
<accession>A0ABU9PUD0</accession>